<protein>
    <submittedName>
        <fullName evidence="2">Uncharacterized protein</fullName>
    </submittedName>
</protein>
<dbReference type="Proteomes" id="UP001305647">
    <property type="component" value="Unassembled WGS sequence"/>
</dbReference>
<feature type="compositionally biased region" description="Basic and acidic residues" evidence="1">
    <location>
        <begin position="106"/>
        <end position="118"/>
    </location>
</feature>
<dbReference type="AlphaFoldDB" id="A0AAN6Q189"/>
<feature type="compositionally biased region" description="Basic and acidic residues" evidence="1">
    <location>
        <begin position="150"/>
        <end position="177"/>
    </location>
</feature>
<organism evidence="2 3">
    <name type="scientific">Parathielavia hyrcaniae</name>
    <dbReference type="NCBI Taxonomy" id="113614"/>
    <lineage>
        <taxon>Eukaryota</taxon>
        <taxon>Fungi</taxon>
        <taxon>Dikarya</taxon>
        <taxon>Ascomycota</taxon>
        <taxon>Pezizomycotina</taxon>
        <taxon>Sordariomycetes</taxon>
        <taxon>Sordariomycetidae</taxon>
        <taxon>Sordariales</taxon>
        <taxon>Chaetomiaceae</taxon>
        <taxon>Parathielavia</taxon>
    </lineage>
</organism>
<sequence>MCLLPIDWATLACFRAPACASYGFRYRVCECVPDEAGVLVGTSRCPIQVAVNKYPTSRELDIFFGRRRYLKPSESHHRKPQLPRNIREAERVPRSEPAAEPDDMGPADRVRPPADQSRRRQASKPGKTRPAPSIVASRHVPKAHARPIRGLRERILDKDQPRRSRPERNQEDDALPERHRHLVASYQSHGTISRHLSSERLNLPKQWGINHVHRARLLNNTGR</sequence>
<evidence type="ECO:0000313" key="3">
    <source>
        <dbReference type="Proteomes" id="UP001305647"/>
    </source>
</evidence>
<evidence type="ECO:0000313" key="2">
    <source>
        <dbReference type="EMBL" id="KAK4100911.1"/>
    </source>
</evidence>
<comment type="caution">
    <text evidence="2">The sequence shown here is derived from an EMBL/GenBank/DDBJ whole genome shotgun (WGS) entry which is preliminary data.</text>
</comment>
<gene>
    <name evidence="2" type="ORF">N658DRAFT_87623</name>
</gene>
<keyword evidence="3" id="KW-1185">Reference proteome</keyword>
<feature type="compositionally biased region" description="Basic residues" evidence="1">
    <location>
        <begin position="139"/>
        <end position="149"/>
    </location>
</feature>
<dbReference type="EMBL" id="MU863638">
    <property type="protein sequence ID" value="KAK4100911.1"/>
    <property type="molecule type" value="Genomic_DNA"/>
</dbReference>
<reference evidence="2" key="2">
    <citation type="submission" date="2023-05" db="EMBL/GenBank/DDBJ databases">
        <authorList>
            <consortium name="Lawrence Berkeley National Laboratory"/>
            <person name="Steindorff A."/>
            <person name="Hensen N."/>
            <person name="Bonometti L."/>
            <person name="Westerberg I."/>
            <person name="Brannstrom I.O."/>
            <person name="Guillou S."/>
            <person name="Cros-Aarteil S."/>
            <person name="Calhoun S."/>
            <person name="Haridas S."/>
            <person name="Kuo A."/>
            <person name="Mondo S."/>
            <person name="Pangilinan J."/>
            <person name="Riley R."/>
            <person name="Labutti K."/>
            <person name="Andreopoulos B."/>
            <person name="Lipzen A."/>
            <person name="Chen C."/>
            <person name="Yanf M."/>
            <person name="Daum C."/>
            <person name="Ng V."/>
            <person name="Clum A."/>
            <person name="Ohm R."/>
            <person name="Martin F."/>
            <person name="Silar P."/>
            <person name="Natvig D."/>
            <person name="Lalanne C."/>
            <person name="Gautier V."/>
            <person name="Ament-Velasquez S.L."/>
            <person name="Kruys A."/>
            <person name="Hutchinson M.I."/>
            <person name="Powell A.J."/>
            <person name="Barry K."/>
            <person name="Miller A.N."/>
            <person name="Grigoriev I.V."/>
            <person name="Debuchy R."/>
            <person name="Gladieux P."/>
            <person name="Thoren M.H."/>
            <person name="Johannesson H."/>
        </authorList>
    </citation>
    <scope>NUCLEOTIDE SEQUENCE</scope>
    <source>
        <strain evidence="2">CBS 757.83</strain>
    </source>
</reference>
<reference evidence="2" key="1">
    <citation type="journal article" date="2023" name="Mol. Phylogenet. Evol.">
        <title>Genome-scale phylogeny and comparative genomics of the fungal order Sordariales.</title>
        <authorList>
            <person name="Hensen N."/>
            <person name="Bonometti L."/>
            <person name="Westerberg I."/>
            <person name="Brannstrom I.O."/>
            <person name="Guillou S."/>
            <person name="Cros-Aarteil S."/>
            <person name="Calhoun S."/>
            <person name="Haridas S."/>
            <person name="Kuo A."/>
            <person name="Mondo S."/>
            <person name="Pangilinan J."/>
            <person name="Riley R."/>
            <person name="LaButti K."/>
            <person name="Andreopoulos B."/>
            <person name="Lipzen A."/>
            <person name="Chen C."/>
            <person name="Yan M."/>
            <person name="Daum C."/>
            <person name="Ng V."/>
            <person name="Clum A."/>
            <person name="Steindorff A."/>
            <person name="Ohm R.A."/>
            <person name="Martin F."/>
            <person name="Silar P."/>
            <person name="Natvig D.O."/>
            <person name="Lalanne C."/>
            <person name="Gautier V."/>
            <person name="Ament-Velasquez S.L."/>
            <person name="Kruys A."/>
            <person name="Hutchinson M.I."/>
            <person name="Powell A.J."/>
            <person name="Barry K."/>
            <person name="Miller A.N."/>
            <person name="Grigoriev I.V."/>
            <person name="Debuchy R."/>
            <person name="Gladieux P."/>
            <person name="Hiltunen Thoren M."/>
            <person name="Johannesson H."/>
        </authorList>
    </citation>
    <scope>NUCLEOTIDE SEQUENCE</scope>
    <source>
        <strain evidence="2">CBS 757.83</strain>
    </source>
</reference>
<evidence type="ECO:0000256" key="1">
    <source>
        <dbReference type="SAM" id="MobiDB-lite"/>
    </source>
</evidence>
<proteinExistence type="predicted"/>
<feature type="compositionally biased region" description="Basic and acidic residues" evidence="1">
    <location>
        <begin position="85"/>
        <end position="94"/>
    </location>
</feature>
<feature type="region of interest" description="Disordered" evidence="1">
    <location>
        <begin position="73"/>
        <end position="178"/>
    </location>
</feature>
<accession>A0AAN6Q189</accession>
<name>A0AAN6Q189_9PEZI</name>